<feature type="region of interest" description="Disordered" evidence="5">
    <location>
        <begin position="335"/>
        <end position="360"/>
    </location>
</feature>
<evidence type="ECO:0000313" key="8">
    <source>
        <dbReference type="EMBL" id="TFK54118.1"/>
    </source>
</evidence>
<proteinExistence type="predicted"/>
<feature type="transmembrane region" description="Helical" evidence="6">
    <location>
        <begin position="113"/>
        <end position="133"/>
    </location>
</feature>
<keyword evidence="9" id="KW-1185">Reference proteome</keyword>
<gene>
    <name evidence="8" type="ORF">OE88DRAFT_1624904</name>
</gene>
<dbReference type="Proteomes" id="UP000305948">
    <property type="component" value="Unassembled WGS sequence"/>
</dbReference>
<sequence length="473" mass="53756">MDDFVDDEISSAVSFPLPFRVLVLVGLGILGWATNLHGLTLLGIDISGAFSFTGHGGHVLSPLPIDRHVQPRYSFYAPVYRLFISYSSWCFLAWCIFRLSTHNDPLLVDVFKFIPGLACLCVLLFLASPFDVLQKRERDAFLLSLRRCIFPSSGRATYFSDIVFADVLTSFAKVFGDIWLSLCMLWPGNSILELPPQNGSSKWVLPVLMSVPYAIRLRQCLIDYCFPGNVSRRPLYNALKYATSFPVIFLSAAQRLVVNELVAEKGEEVVKEAWHGEHQLFRLWLLSALVNSLYSFWWDLTNDWGLDLLKIESSRNHNTRVPRPLILPSLHSRSASITSNTTPSVTSGREEGVDRPLLPSRHGRPYPYGLRPSLLYPLPVYPLIIFLNLVLRLTWSAKLSSHLHSYSEGSVVIFWLEMAEILRRWMWVFIRVEWEVVRSRTDEGGYKGSPVSSYDAEEYELVSPNGEEAELES</sequence>
<evidence type="ECO:0000256" key="3">
    <source>
        <dbReference type="ARBA" id="ARBA00022989"/>
    </source>
</evidence>
<dbReference type="OrthoDB" id="2159384at2759"/>
<comment type="subcellular location">
    <subcellularLocation>
        <location evidence="1">Membrane</location>
        <topology evidence="1">Multi-pass membrane protein</topology>
    </subcellularLocation>
</comment>
<keyword evidence="4 6" id="KW-0472">Membrane</keyword>
<feature type="domain" description="EXS" evidence="7">
    <location>
        <begin position="196"/>
        <end position="463"/>
    </location>
</feature>
<evidence type="ECO:0000256" key="1">
    <source>
        <dbReference type="ARBA" id="ARBA00004141"/>
    </source>
</evidence>
<evidence type="ECO:0000256" key="4">
    <source>
        <dbReference type="ARBA" id="ARBA00023136"/>
    </source>
</evidence>
<reference evidence="8 9" key="1">
    <citation type="journal article" date="2019" name="Nat. Ecol. Evol.">
        <title>Megaphylogeny resolves global patterns of mushroom evolution.</title>
        <authorList>
            <person name="Varga T."/>
            <person name="Krizsan K."/>
            <person name="Foldi C."/>
            <person name="Dima B."/>
            <person name="Sanchez-Garcia M."/>
            <person name="Sanchez-Ramirez S."/>
            <person name="Szollosi G.J."/>
            <person name="Szarkandi J.G."/>
            <person name="Papp V."/>
            <person name="Albert L."/>
            <person name="Andreopoulos W."/>
            <person name="Angelini C."/>
            <person name="Antonin V."/>
            <person name="Barry K.W."/>
            <person name="Bougher N.L."/>
            <person name="Buchanan P."/>
            <person name="Buyck B."/>
            <person name="Bense V."/>
            <person name="Catcheside P."/>
            <person name="Chovatia M."/>
            <person name="Cooper J."/>
            <person name="Damon W."/>
            <person name="Desjardin D."/>
            <person name="Finy P."/>
            <person name="Geml J."/>
            <person name="Haridas S."/>
            <person name="Hughes K."/>
            <person name="Justo A."/>
            <person name="Karasinski D."/>
            <person name="Kautmanova I."/>
            <person name="Kiss B."/>
            <person name="Kocsube S."/>
            <person name="Kotiranta H."/>
            <person name="LaButti K.M."/>
            <person name="Lechner B.E."/>
            <person name="Liimatainen K."/>
            <person name="Lipzen A."/>
            <person name="Lukacs Z."/>
            <person name="Mihaltcheva S."/>
            <person name="Morgado L.N."/>
            <person name="Niskanen T."/>
            <person name="Noordeloos M.E."/>
            <person name="Ohm R.A."/>
            <person name="Ortiz-Santana B."/>
            <person name="Ovrebo C."/>
            <person name="Racz N."/>
            <person name="Riley R."/>
            <person name="Savchenko A."/>
            <person name="Shiryaev A."/>
            <person name="Soop K."/>
            <person name="Spirin V."/>
            <person name="Szebenyi C."/>
            <person name="Tomsovsky M."/>
            <person name="Tulloss R.E."/>
            <person name="Uehling J."/>
            <person name="Grigoriev I.V."/>
            <person name="Vagvolgyi C."/>
            <person name="Papp T."/>
            <person name="Martin F.M."/>
            <person name="Miettinen O."/>
            <person name="Hibbett D.S."/>
            <person name="Nagy L.G."/>
        </authorList>
    </citation>
    <scope>NUCLEOTIDE SEQUENCE [LARGE SCALE GENOMIC DNA]</scope>
    <source>
        <strain evidence="8 9">OMC1185</strain>
    </source>
</reference>
<evidence type="ECO:0000313" key="9">
    <source>
        <dbReference type="Proteomes" id="UP000305948"/>
    </source>
</evidence>
<dbReference type="STRING" id="5364.A0A5C3NDL9"/>
<dbReference type="EMBL" id="ML213506">
    <property type="protein sequence ID" value="TFK54118.1"/>
    <property type="molecule type" value="Genomic_DNA"/>
</dbReference>
<dbReference type="Pfam" id="PF03124">
    <property type="entry name" value="EXS"/>
    <property type="match status" value="1"/>
</dbReference>
<evidence type="ECO:0000256" key="6">
    <source>
        <dbReference type="SAM" id="Phobius"/>
    </source>
</evidence>
<dbReference type="PANTHER" id="PTHR10783:SF46">
    <property type="entry name" value="PROTEIN ERD1 HOMOLOG 2"/>
    <property type="match status" value="1"/>
</dbReference>
<dbReference type="AlphaFoldDB" id="A0A5C3NDL9"/>
<dbReference type="GO" id="GO:0016020">
    <property type="term" value="C:membrane"/>
    <property type="evidence" value="ECO:0007669"/>
    <property type="project" value="UniProtKB-SubCell"/>
</dbReference>
<evidence type="ECO:0000256" key="2">
    <source>
        <dbReference type="ARBA" id="ARBA00022692"/>
    </source>
</evidence>
<organism evidence="8 9">
    <name type="scientific">Heliocybe sulcata</name>
    <dbReference type="NCBI Taxonomy" id="5364"/>
    <lineage>
        <taxon>Eukaryota</taxon>
        <taxon>Fungi</taxon>
        <taxon>Dikarya</taxon>
        <taxon>Basidiomycota</taxon>
        <taxon>Agaricomycotina</taxon>
        <taxon>Agaricomycetes</taxon>
        <taxon>Gloeophyllales</taxon>
        <taxon>Gloeophyllaceae</taxon>
        <taxon>Heliocybe</taxon>
    </lineage>
</organism>
<dbReference type="PROSITE" id="PS51380">
    <property type="entry name" value="EXS"/>
    <property type="match status" value="1"/>
</dbReference>
<dbReference type="InterPro" id="IPR004342">
    <property type="entry name" value="EXS_C"/>
</dbReference>
<keyword evidence="3 6" id="KW-1133">Transmembrane helix</keyword>
<feature type="region of interest" description="Disordered" evidence="5">
    <location>
        <begin position="442"/>
        <end position="473"/>
    </location>
</feature>
<feature type="compositionally biased region" description="Polar residues" evidence="5">
    <location>
        <begin position="335"/>
        <end position="347"/>
    </location>
</feature>
<keyword evidence="2 6" id="KW-0812">Transmembrane</keyword>
<feature type="transmembrane region" description="Helical" evidence="6">
    <location>
        <begin position="12"/>
        <end position="33"/>
    </location>
</feature>
<evidence type="ECO:0000259" key="7">
    <source>
        <dbReference type="PROSITE" id="PS51380"/>
    </source>
</evidence>
<dbReference type="GO" id="GO:0005737">
    <property type="term" value="C:cytoplasm"/>
    <property type="evidence" value="ECO:0007669"/>
    <property type="project" value="TreeGrafter"/>
</dbReference>
<feature type="transmembrane region" description="Helical" evidence="6">
    <location>
        <begin position="82"/>
        <end position="101"/>
    </location>
</feature>
<evidence type="ECO:0000256" key="5">
    <source>
        <dbReference type="SAM" id="MobiDB-lite"/>
    </source>
</evidence>
<dbReference type="PANTHER" id="PTHR10783">
    <property type="entry name" value="XENOTROPIC AND POLYTROPIC RETROVIRUS RECEPTOR 1-RELATED"/>
    <property type="match status" value="1"/>
</dbReference>
<protein>
    <submittedName>
        <fullName evidence="8">EXS-domain-containing protein</fullName>
    </submittedName>
</protein>
<name>A0A5C3NDL9_9AGAM</name>
<accession>A0A5C3NDL9</accession>